<evidence type="ECO:0000256" key="6">
    <source>
        <dbReference type="ARBA" id="ARBA00023136"/>
    </source>
</evidence>
<keyword evidence="5" id="KW-0406">Ion transport</keyword>
<keyword evidence="3 11" id="KW-0812">Transmembrane</keyword>
<feature type="transmembrane region" description="Helical" evidence="11">
    <location>
        <begin position="542"/>
        <end position="562"/>
    </location>
</feature>
<keyword evidence="9" id="KW-1071">Ligand-gated ion channel</keyword>
<keyword evidence="4 11" id="KW-1133">Transmembrane helix</keyword>
<evidence type="ECO:0000256" key="11">
    <source>
        <dbReference type="SAM" id="Phobius"/>
    </source>
</evidence>
<evidence type="ECO:0000256" key="4">
    <source>
        <dbReference type="ARBA" id="ARBA00022989"/>
    </source>
</evidence>
<comment type="subcellular location">
    <subcellularLocation>
        <location evidence="1">Membrane</location>
        <topology evidence="1">Multi-pass membrane protein</topology>
    </subcellularLocation>
</comment>
<keyword evidence="6 11" id="KW-0472">Membrane</keyword>
<evidence type="ECO:0000256" key="2">
    <source>
        <dbReference type="ARBA" id="ARBA00022448"/>
    </source>
</evidence>
<keyword evidence="2" id="KW-0813">Transport</keyword>
<feature type="transmembrane region" description="Helical" evidence="11">
    <location>
        <begin position="515"/>
        <end position="536"/>
    </location>
</feature>
<dbReference type="InterPro" id="IPR001320">
    <property type="entry name" value="Iontro_rcpt_C"/>
</dbReference>
<evidence type="ECO:0000259" key="12">
    <source>
        <dbReference type="Pfam" id="PF00060"/>
    </source>
</evidence>
<comment type="caution">
    <text evidence="13">The sequence shown here is derived from an EMBL/GenBank/DDBJ whole genome shotgun (WGS) entry which is preliminary data.</text>
</comment>
<evidence type="ECO:0000256" key="7">
    <source>
        <dbReference type="ARBA" id="ARBA00023170"/>
    </source>
</evidence>
<proteinExistence type="predicted"/>
<feature type="domain" description="Ionotropic glutamate receptor C-terminal" evidence="12">
    <location>
        <begin position="513"/>
        <end position="775"/>
    </location>
</feature>
<evidence type="ECO:0000256" key="9">
    <source>
        <dbReference type="ARBA" id="ARBA00023286"/>
    </source>
</evidence>
<feature type="transmembrane region" description="Helical" evidence="11">
    <location>
        <begin position="574"/>
        <end position="594"/>
    </location>
</feature>
<dbReference type="PANTHER" id="PTHR18966">
    <property type="entry name" value="IONOTROPIC GLUTAMATE RECEPTOR"/>
    <property type="match status" value="1"/>
</dbReference>
<dbReference type="Gene3D" id="1.10.287.70">
    <property type="match status" value="1"/>
</dbReference>
<keyword evidence="8" id="KW-0325">Glycoprotein</keyword>
<keyword evidence="10" id="KW-0407">Ion channel</keyword>
<dbReference type="Gene3D" id="3.40.190.10">
    <property type="entry name" value="Periplasmic binding protein-like II"/>
    <property type="match status" value="2"/>
</dbReference>
<accession>A0ABR4QRD2</accession>
<evidence type="ECO:0000313" key="13">
    <source>
        <dbReference type="EMBL" id="KAL5111999.1"/>
    </source>
</evidence>
<keyword evidence="7 13" id="KW-0675">Receptor</keyword>
<evidence type="ECO:0000256" key="8">
    <source>
        <dbReference type="ARBA" id="ARBA00023180"/>
    </source>
</evidence>
<reference evidence="13 14" key="1">
    <citation type="journal article" date="2022" name="Front. Cell. Infect. Microbiol.">
        <title>The Genomes of Two Strains of Taenia crassiceps the Animal Model for the Study of Human Cysticercosis.</title>
        <authorList>
            <person name="Bobes R.J."/>
            <person name="Estrada K."/>
            <person name="Rios-Valencia D.G."/>
            <person name="Calderon-Gallegos A."/>
            <person name="de la Torre P."/>
            <person name="Carrero J.C."/>
            <person name="Sanchez-Flores A."/>
            <person name="Laclette J.P."/>
        </authorList>
    </citation>
    <scope>NUCLEOTIDE SEQUENCE [LARGE SCALE GENOMIC DNA]</scope>
    <source>
        <strain evidence="13">WFUcys</strain>
    </source>
</reference>
<dbReference type="Proteomes" id="UP001651158">
    <property type="component" value="Unassembled WGS sequence"/>
</dbReference>
<evidence type="ECO:0000256" key="10">
    <source>
        <dbReference type="ARBA" id="ARBA00023303"/>
    </source>
</evidence>
<sequence>MPWLLPHARPQDCAVSVASSQAGFRALTQAHRAAALTRAPSDVIRVKRLVHYLKTTLMLWIALLLLPIIRVEGGNFLFSAPASNEYVNATINRKTFSNVCNTATLHLPDNHNIHAVPLSINPANLLAACIKLLERMRNETHASAAEKSVIAIPKYMTDSENPFVSNTLTDSERVRVLPFISVAQALRTKMLIFWYQNENDAGILTTEINEANANNVLLLLPSAHLKNVLKSAFEKNLFTWNRRWVIMSFDGALPALPREMQVSNANISVVHFGTTSDQSAGMLGTLEDKLAHGRAYVARAYKDIVRNKFGNVKDVKIKGITGDSNLGNLNSSRENVILTITRGLVSPPVAAGNITITKGVITIEGSFNKLFEFTDGEMKAILTSRSVRLAVALTPPFAMLDKAAIQPSGAPRFCNITQLSGLSIDIVREILTPIGVTYQCMCYPSSLRDDSLQSVYNGLADMAVGGFAVLPQLKDDFDFISNFLYFTFSILEKPLTGTETTFFWLFFKPLSAGTWVMMVFCCFVAALVLATLNYFSPNQVDYGFIESIFVTFGCLFQGLTVSPPNTWSSRFMQCVWWLFVLFFIVIYIANYAAIIMNNGIQSEATGFTALLVDPSTPFGAIPNSMAAAQLDFSQELEIQKVNYLSNKLYPQDAASGITIEDRVKEVSEGKYRLIGDSFSLEYLAANHCLVVSGEFSSQQYAIILKKGTVYTTFLNRLLTNLANKGKVKTIIDKYITPIDTSSCQVPIKQAPYNDGVRHVITLTEVAGIFILMLIGTAVAIVLAIIECLFTHKLIPLADRMMRSESRVRLRNFF</sequence>
<evidence type="ECO:0000256" key="3">
    <source>
        <dbReference type="ARBA" id="ARBA00022692"/>
    </source>
</evidence>
<dbReference type="SUPFAM" id="SSF53850">
    <property type="entry name" value="Periplasmic binding protein-like II"/>
    <property type="match status" value="1"/>
</dbReference>
<gene>
    <name evidence="13" type="ORF">TcWFU_004598</name>
</gene>
<dbReference type="EMBL" id="JAKROA010000001">
    <property type="protein sequence ID" value="KAL5111999.1"/>
    <property type="molecule type" value="Genomic_DNA"/>
</dbReference>
<dbReference type="InterPro" id="IPR015683">
    <property type="entry name" value="Ionotropic_Glu_rcpt"/>
</dbReference>
<organism evidence="13 14">
    <name type="scientific">Taenia crassiceps</name>
    <dbReference type="NCBI Taxonomy" id="6207"/>
    <lineage>
        <taxon>Eukaryota</taxon>
        <taxon>Metazoa</taxon>
        <taxon>Spiralia</taxon>
        <taxon>Lophotrochozoa</taxon>
        <taxon>Platyhelminthes</taxon>
        <taxon>Cestoda</taxon>
        <taxon>Eucestoda</taxon>
        <taxon>Cyclophyllidea</taxon>
        <taxon>Taeniidae</taxon>
        <taxon>Taenia</taxon>
    </lineage>
</organism>
<feature type="transmembrane region" description="Helical" evidence="11">
    <location>
        <begin position="765"/>
        <end position="789"/>
    </location>
</feature>
<evidence type="ECO:0000256" key="1">
    <source>
        <dbReference type="ARBA" id="ARBA00004141"/>
    </source>
</evidence>
<evidence type="ECO:0000256" key="5">
    <source>
        <dbReference type="ARBA" id="ARBA00023065"/>
    </source>
</evidence>
<dbReference type="Pfam" id="PF00060">
    <property type="entry name" value="Lig_chan"/>
    <property type="match status" value="1"/>
</dbReference>
<evidence type="ECO:0000313" key="14">
    <source>
        <dbReference type="Proteomes" id="UP001651158"/>
    </source>
</evidence>
<protein>
    <submittedName>
        <fullName evidence="13">Glutamate receptor ionotropic kainate 3</fullName>
    </submittedName>
</protein>
<name>A0ABR4QRD2_9CEST</name>
<keyword evidence="14" id="KW-1185">Reference proteome</keyword>